<reference evidence="11 12" key="1">
    <citation type="journal article" date="2018" name="Nat. Ecol. Evol.">
        <title>Shark genomes provide insights into elasmobranch evolution and the origin of vertebrates.</title>
        <authorList>
            <person name="Hara Y"/>
            <person name="Yamaguchi K"/>
            <person name="Onimaru K"/>
            <person name="Kadota M"/>
            <person name="Koyanagi M"/>
            <person name="Keeley SD"/>
            <person name="Tatsumi K"/>
            <person name="Tanaka K"/>
            <person name="Motone F"/>
            <person name="Kageyama Y"/>
            <person name="Nozu R"/>
            <person name="Adachi N"/>
            <person name="Nishimura O"/>
            <person name="Nakagawa R"/>
            <person name="Tanegashima C"/>
            <person name="Kiyatake I"/>
            <person name="Matsumoto R"/>
            <person name="Murakumo K"/>
            <person name="Nishida K"/>
            <person name="Terakita A"/>
            <person name="Kuratani S"/>
            <person name="Sato K"/>
            <person name="Hyodo S Kuraku.S."/>
        </authorList>
    </citation>
    <scope>NUCLEOTIDE SEQUENCE [LARGE SCALE GENOMIC DNA]</scope>
</reference>
<dbReference type="AlphaFoldDB" id="A0A401Q4D7"/>
<dbReference type="PANTHER" id="PTHR45703:SF1">
    <property type="entry name" value="DYNEINS HEAVY CHAIN"/>
    <property type="match status" value="1"/>
</dbReference>
<dbReference type="GO" id="GO:0045505">
    <property type="term" value="F:dynein intermediate chain binding"/>
    <property type="evidence" value="ECO:0007669"/>
    <property type="project" value="InterPro"/>
</dbReference>
<comment type="caution">
    <text evidence="11">The sequence shown here is derived from an EMBL/GenBank/DDBJ whole genome shotgun (WGS) entry which is preliminary data.</text>
</comment>
<dbReference type="OMA" id="DIHNQIP"/>
<dbReference type="GO" id="GO:0030286">
    <property type="term" value="C:dynein complex"/>
    <property type="evidence" value="ECO:0007669"/>
    <property type="project" value="UniProtKB-KW"/>
</dbReference>
<feature type="domain" description="Dynein heavy chain linker" evidence="10">
    <location>
        <begin position="2"/>
        <end position="274"/>
    </location>
</feature>
<evidence type="ECO:0000259" key="10">
    <source>
        <dbReference type="Pfam" id="PF08393"/>
    </source>
</evidence>
<keyword evidence="5" id="KW-0243">Dynein</keyword>
<name>A0A401Q4D7_SCYTO</name>
<dbReference type="PANTHER" id="PTHR45703">
    <property type="entry name" value="DYNEIN HEAVY CHAIN"/>
    <property type="match status" value="1"/>
</dbReference>
<evidence type="ECO:0000256" key="3">
    <source>
        <dbReference type="ARBA" id="ARBA00022490"/>
    </source>
</evidence>
<evidence type="ECO:0000256" key="8">
    <source>
        <dbReference type="ARBA" id="ARBA00023212"/>
    </source>
</evidence>
<evidence type="ECO:0000313" key="12">
    <source>
        <dbReference type="Proteomes" id="UP000288216"/>
    </source>
</evidence>
<dbReference type="Gene3D" id="1.20.140.100">
    <property type="entry name" value="Dynein heavy chain, N-terminal domain 2"/>
    <property type="match status" value="1"/>
</dbReference>
<keyword evidence="8" id="KW-0206">Cytoskeleton</keyword>
<comment type="subcellular location">
    <subcellularLocation>
        <location evidence="1">Cytoplasm</location>
        <location evidence="1">Cytoskeleton</location>
        <location evidence="1">Cilium axoneme</location>
    </subcellularLocation>
</comment>
<dbReference type="STRING" id="75743.A0A401Q4D7"/>
<keyword evidence="3" id="KW-0963">Cytoplasm</keyword>
<dbReference type="InterPro" id="IPR042228">
    <property type="entry name" value="Dynein_linker_3"/>
</dbReference>
<dbReference type="InterPro" id="IPR013602">
    <property type="entry name" value="Dynein_heavy_linker"/>
</dbReference>
<keyword evidence="9" id="KW-0966">Cell projection</keyword>
<evidence type="ECO:0000256" key="4">
    <source>
        <dbReference type="ARBA" id="ARBA00022741"/>
    </source>
</evidence>
<sequence length="316" mass="36628">MDILQLGLEKYLEDLSHISSQARKEYALEKALSKMEADWEEVNFTFVCYKDTGVNILAAVDDIQVLLEDHIVKTTTMKGSPFIAPFAKEMSAWESKLWLMHNILESWLRVQMVWLYLEPIFSSEDIHNQIPMQGKMFEVVDSNWRLIMEESVKGANAMQVISQPQMLDKLKEAESLLDDIQKGLNEYLEKKRLFFPRFFFLSNDELLEILSETKDPLRVQPHLKKCFEGIAQLTFNVEKEITHIESAEGERVELVLRVNPSRAKDLVEKWLYEVKWLLYPCFAQLAGNSFLITAQSPSSPLTTQHIPPHVPLLHCE</sequence>
<gene>
    <name evidence="11" type="ORF">scyTo_0017113</name>
</gene>
<evidence type="ECO:0000256" key="9">
    <source>
        <dbReference type="ARBA" id="ARBA00023273"/>
    </source>
</evidence>
<evidence type="ECO:0000256" key="7">
    <source>
        <dbReference type="ARBA" id="ARBA00023069"/>
    </source>
</evidence>
<dbReference type="Gene3D" id="1.10.287.2620">
    <property type="match status" value="1"/>
</dbReference>
<accession>A0A401Q4D7</accession>
<dbReference type="FunFam" id="1.20.140.100:FF:000004">
    <property type="entry name" value="Dynein axonemal heavy chain 6"/>
    <property type="match status" value="1"/>
</dbReference>
<dbReference type="GO" id="GO:0000166">
    <property type="term" value="F:nucleotide binding"/>
    <property type="evidence" value="ECO:0007669"/>
    <property type="project" value="UniProtKB-KW"/>
</dbReference>
<evidence type="ECO:0000256" key="6">
    <source>
        <dbReference type="ARBA" id="ARBA00023054"/>
    </source>
</evidence>
<organism evidence="11 12">
    <name type="scientific">Scyliorhinus torazame</name>
    <name type="common">Cloudy catshark</name>
    <name type="synonym">Catulus torazame</name>
    <dbReference type="NCBI Taxonomy" id="75743"/>
    <lineage>
        <taxon>Eukaryota</taxon>
        <taxon>Metazoa</taxon>
        <taxon>Chordata</taxon>
        <taxon>Craniata</taxon>
        <taxon>Vertebrata</taxon>
        <taxon>Chondrichthyes</taxon>
        <taxon>Elasmobranchii</taxon>
        <taxon>Galeomorphii</taxon>
        <taxon>Galeoidea</taxon>
        <taxon>Carcharhiniformes</taxon>
        <taxon>Scyliorhinidae</taxon>
        <taxon>Scyliorhinus</taxon>
    </lineage>
</organism>
<dbReference type="InterPro" id="IPR026983">
    <property type="entry name" value="DHC"/>
</dbReference>
<evidence type="ECO:0000313" key="11">
    <source>
        <dbReference type="EMBL" id="GCB80233.1"/>
    </source>
</evidence>
<dbReference type="GO" id="GO:0005930">
    <property type="term" value="C:axoneme"/>
    <property type="evidence" value="ECO:0007669"/>
    <property type="project" value="UniProtKB-SubCell"/>
</dbReference>
<dbReference type="Pfam" id="PF08393">
    <property type="entry name" value="DHC_N2"/>
    <property type="match status" value="1"/>
</dbReference>
<dbReference type="InterPro" id="IPR042222">
    <property type="entry name" value="Dynein_2_N"/>
</dbReference>
<keyword evidence="7" id="KW-0969">Cilium</keyword>
<proteinExistence type="inferred from homology"/>
<protein>
    <recommendedName>
        <fullName evidence="10">Dynein heavy chain linker domain-containing protein</fullName>
    </recommendedName>
</protein>
<evidence type="ECO:0000256" key="1">
    <source>
        <dbReference type="ARBA" id="ARBA00004430"/>
    </source>
</evidence>
<keyword evidence="4" id="KW-0547">Nucleotide-binding</keyword>
<keyword evidence="12" id="KW-1185">Reference proteome</keyword>
<keyword evidence="6" id="KW-0175">Coiled coil</keyword>
<dbReference type="OrthoDB" id="447173at2759"/>
<dbReference type="Gene3D" id="3.20.180.20">
    <property type="entry name" value="Dynein heavy chain, N-terminal domain 2"/>
    <property type="match status" value="1"/>
</dbReference>
<comment type="similarity">
    <text evidence="2">Belongs to the dynein heavy chain family.</text>
</comment>
<evidence type="ECO:0000256" key="2">
    <source>
        <dbReference type="ARBA" id="ARBA00008887"/>
    </source>
</evidence>
<dbReference type="FunFam" id="3.20.180.20:FF:000003">
    <property type="entry name" value="Dynein heavy chain 12, axonemal"/>
    <property type="match status" value="1"/>
</dbReference>
<dbReference type="Proteomes" id="UP000288216">
    <property type="component" value="Unassembled WGS sequence"/>
</dbReference>
<dbReference type="GO" id="GO:0051959">
    <property type="term" value="F:dynein light intermediate chain binding"/>
    <property type="evidence" value="ECO:0007669"/>
    <property type="project" value="InterPro"/>
</dbReference>
<dbReference type="GO" id="GO:0007018">
    <property type="term" value="P:microtubule-based movement"/>
    <property type="evidence" value="ECO:0007669"/>
    <property type="project" value="InterPro"/>
</dbReference>
<dbReference type="EMBL" id="BFAA01010850">
    <property type="protein sequence ID" value="GCB80233.1"/>
    <property type="molecule type" value="Genomic_DNA"/>
</dbReference>
<evidence type="ECO:0000256" key="5">
    <source>
        <dbReference type="ARBA" id="ARBA00023017"/>
    </source>
</evidence>